<accession>A0AAE0HV73</accession>
<gene>
    <name evidence="13" type="ORF">B0H66DRAFT_565922</name>
</gene>
<evidence type="ECO:0000256" key="8">
    <source>
        <dbReference type="ARBA" id="ARBA00023136"/>
    </source>
</evidence>
<dbReference type="PRINTS" id="PR00080">
    <property type="entry name" value="SDRFAMILY"/>
</dbReference>
<dbReference type="EMBL" id="JAUEDM010000007">
    <property type="protein sequence ID" value="KAK3313346.1"/>
    <property type="molecule type" value="Genomic_DNA"/>
</dbReference>
<dbReference type="PANTHER" id="PTHR24322:SF736">
    <property type="entry name" value="RETINOL DEHYDROGENASE 10"/>
    <property type="match status" value="1"/>
</dbReference>
<keyword evidence="6" id="KW-0560">Oxidoreductase</keyword>
<dbReference type="PANTHER" id="PTHR24322">
    <property type="entry name" value="PKSB"/>
    <property type="match status" value="1"/>
</dbReference>
<dbReference type="InterPro" id="IPR020904">
    <property type="entry name" value="Sc_DH/Rdtase_CS"/>
</dbReference>
<evidence type="ECO:0000256" key="3">
    <source>
        <dbReference type="ARBA" id="ARBA00022692"/>
    </source>
</evidence>
<organism evidence="13 14">
    <name type="scientific">Apodospora peruviana</name>
    <dbReference type="NCBI Taxonomy" id="516989"/>
    <lineage>
        <taxon>Eukaryota</taxon>
        <taxon>Fungi</taxon>
        <taxon>Dikarya</taxon>
        <taxon>Ascomycota</taxon>
        <taxon>Pezizomycotina</taxon>
        <taxon>Sordariomycetes</taxon>
        <taxon>Sordariomycetidae</taxon>
        <taxon>Sordariales</taxon>
        <taxon>Lasiosphaeriaceae</taxon>
        <taxon>Apodospora</taxon>
    </lineage>
</organism>
<evidence type="ECO:0000256" key="12">
    <source>
        <dbReference type="RuleBase" id="RU000363"/>
    </source>
</evidence>
<evidence type="ECO:0000256" key="4">
    <source>
        <dbReference type="ARBA" id="ARBA00022857"/>
    </source>
</evidence>
<sequence>MQWDAYIYDKKLHGLYTIFVFTCRSNSWRYSHRSTSLLKVKMASILYSPAVDWVDSLKRIVLSPILSGPLLLSAIYYPDTVHDVLSSVADKLPEQFSAATISLSTVITVLKTLFSLGVIRSANSTLNSIASNSWRLTAATNDGWDWPNEIAVVTGGSSGIGRGITERLAALGVRVAVLDVQDLPKDMQSIPGIRFYRCDVTSTESIAAAADAVRREIGHPSILVNNAGVAKPMPILKTEEAFLRRILGVNLMALWFTTQQFLPRMVQRNKGHIVTVASIASFVALATAADYSATKAGALAFHESLASEIKHQYKAPGVLTSVIHPNFARTALIDDFAGRLERNGVRLLTSDVIADQVVKQITGKSGGQLVIPRSATVIAGIRGWPTWLQELLRDTIARGAVKP</sequence>
<evidence type="ECO:0000256" key="5">
    <source>
        <dbReference type="ARBA" id="ARBA00022989"/>
    </source>
</evidence>
<proteinExistence type="inferred from homology"/>
<dbReference type="AlphaFoldDB" id="A0AAE0HV73"/>
<dbReference type="SUPFAM" id="SSF51735">
    <property type="entry name" value="NAD(P)-binding Rossmann-fold domains"/>
    <property type="match status" value="1"/>
</dbReference>
<protein>
    <recommendedName>
        <fullName evidence="10">Short-chain dehydrogenase/reductase 3</fullName>
    </recommendedName>
    <alternativeName>
        <fullName evidence="11">Retinal short-chain dehydrogenase/reductase 1</fullName>
    </alternativeName>
</protein>
<dbReference type="InterPro" id="IPR036291">
    <property type="entry name" value="NAD(P)-bd_dom_sf"/>
</dbReference>
<keyword evidence="5" id="KW-1133">Transmembrane helix</keyword>
<dbReference type="FunFam" id="3.40.50.720:FF:000131">
    <property type="entry name" value="Short-chain dehydrogenase/reductase 3"/>
    <property type="match status" value="1"/>
</dbReference>
<keyword evidence="4" id="KW-0521">NADP</keyword>
<name>A0AAE0HV73_9PEZI</name>
<evidence type="ECO:0000313" key="13">
    <source>
        <dbReference type="EMBL" id="KAK3313346.1"/>
    </source>
</evidence>
<dbReference type="GO" id="GO:0052650">
    <property type="term" value="F:all-trans-retinol dehydrogenase (NADP+) activity"/>
    <property type="evidence" value="ECO:0007669"/>
    <property type="project" value="UniProtKB-ARBA"/>
</dbReference>
<comment type="caution">
    <text evidence="13">The sequence shown here is derived from an EMBL/GenBank/DDBJ whole genome shotgun (WGS) entry which is preliminary data.</text>
</comment>
<dbReference type="GO" id="GO:0016020">
    <property type="term" value="C:membrane"/>
    <property type="evidence" value="ECO:0007669"/>
    <property type="project" value="UniProtKB-SubCell"/>
</dbReference>
<reference evidence="13" key="2">
    <citation type="submission" date="2023-06" db="EMBL/GenBank/DDBJ databases">
        <authorList>
            <consortium name="Lawrence Berkeley National Laboratory"/>
            <person name="Haridas S."/>
            <person name="Hensen N."/>
            <person name="Bonometti L."/>
            <person name="Westerberg I."/>
            <person name="Brannstrom I.O."/>
            <person name="Guillou S."/>
            <person name="Cros-Aarteil S."/>
            <person name="Calhoun S."/>
            <person name="Kuo A."/>
            <person name="Mondo S."/>
            <person name="Pangilinan J."/>
            <person name="Riley R."/>
            <person name="Labutti K."/>
            <person name="Andreopoulos B."/>
            <person name="Lipzen A."/>
            <person name="Chen C."/>
            <person name="Yanf M."/>
            <person name="Daum C."/>
            <person name="Ng V."/>
            <person name="Clum A."/>
            <person name="Steindorff A."/>
            <person name="Ohm R."/>
            <person name="Martin F."/>
            <person name="Silar P."/>
            <person name="Natvig D."/>
            <person name="Lalanne C."/>
            <person name="Gautier V."/>
            <person name="Ament-Velasquez S.L."/>
            <person name="Kruys A."/>
            <person name="Hutchinson M.I."/>
            <person name="Powell A.J."/>
            <person name="Barry K."/>
            <person name="Miller A.N."/>
            <person name="Grigoriev I.V."/>
            <person name="Debuchy R."/>
            <person name="Gladieux P."/>
            <person name="Thoren M.H."/>
            <person name="Johannesson H."/>
        </authorList>
    </citation>
    <scope>NUCLEOTIDE SEQUENCE</scope>
    <source>
        <strain evidence="13">CBS 118394</strain>
    </source>
</reference>
<comment type="function">
    <text evidence="9">Catalyzes the reduction of all-trans-retinal to all-trans-retinol in the presence of NADPH.</text>
</comment>
<dbReference type="PROSITE" id="PS00061">
    <property type="entry name" value="ADH_SHORT"/>
    <property type="match status" value="1"/>
</dbReference>
<dbReference type="Proteomes" id="UP001283341">
    <property type="component" value="Unassembled WGS sequence"/>
</dbReference>
<keyword evidence="7" id="KW-0443">Lipid metabolism</keyword>
<evidence type="ECO:0000256" key="2">
    <source>
        <dbReference type="ARBA" id="ARBA00006484"/>
    </source>
</evidence>
<keyword evidence="14" id="KW-1185">Reference proteome</keyword>
<evidence type="ECO:0000256" key="9">
    <source>
        <dbReference type="ARBA" id="ARBA00059620"/>
    </source>
</evidence>
<comment type="subcellular location">
    <subcellularLocation>
        <location evidence="1">Membrane</location>
        <topology evidence="1">Multi-pass membrane protein</topology>
    </subcellularLocation>
</comment>
<reference evidence="13" key="1">
    <citation type="journal article" date="2023" name="Mol. Phylogenet. Evol.">
        <title>Genome-scale phylogeny and comparative genomics of the fungal order Sordariales.</title>
        <authorList>
            <person name="Hensen N."/>
            <person name="Bonometti L."/>
            <person name="Westerberg I."/>
            <person name="Brannstrom I.O."/>
            <person name="Guillou S."/>
            <person name="Cros-Aarteil S."/>
            <person name="Calhoun S."/>
            <person name="Haridas S."/>
            <person name="Kuo A."/>
            <person name="Mondo S."/>
            <person name="Pangilinan J."/>
            <person name="Riley R."/>
            <person name="LaButti K."/>
            <person name="Andreopoulos B."/>
            <person name="Lipzen A."/>
            <person name="Chen C."/>
            <person name="Yan M."/>
            <person name="Daum C."/>
            <person name="Ng V."/>
            <person name="Clum A."/>
            <person name="Steindorff A."/>
            <person name="Ohm R.A."/>
            <person name="Martin F."/>
            <person name="Silar P."/>
            <person name="Natvig D.O."/>
            <person name="Lalanne C."/>
            <person name="Gautier V."/>
            <person name="Ament-Velasquez S.L."/>
            <person name="Kruys A."/>
            <person name="Hutchinson M.I."/>
            <person name="Powell A.J."/>
            <person name="Barry K."/>
            <person name="Miller A.N."/>
            <person name="Grigoriev I.V."/>
            <person name="Debuchy R."/>
            <person name="Gladieux P."/>
            <person name="Hiltunen Thoren M."/>
            <person name="Johannesson H."/>
        </authorList>
    </citation>
    <scope>NUCLEOTIDE SEQUENCE</scope>
    <source>
        <strain evidence="13">CBS 118394</strain>
    </source>
</reference>
<keyword evidence="3" id="KW-0812">Transmembrane</keyword>
<evidence type="ECO:0000256" key="6">
    <source>
        <dbReference type="ARBA" id="ARBA00023002"/>
    </source>
</evidence>
<evidence type="ECO:0000313" key="14">
    <source>
        <dbReference type="Proteomes" id="UP001283341"/>
    </source>
</evidence>
<evidence type="ECO:0000256" key="1">
    <source>
        <dbReference type="ARBA" id="ARBA00004141"/>
    </source>
</evidence>
<dbReference type="Pfam" id="PF00106">
    <property type="entry name" value="adh_short"/>
    <property type="match status" value="1"/>
</dbReference>
<evidence type="ECO:0000256" key="7">
    <source>
        <dbReference type="ARBA" id="ARBA00023098"/>
    </source>
</evidence>
<dbReference type="InterPro" id="IPR002347">
    <property type="entry name" value="SDR_fam"/>
</dbReference>
<keyword evidence="8" id="KW-0472">Membrane</keyword>
<comment type="similarity">
    <text evidence="2 12">Belongs to the short-chain dehydrogenases/reductases (SDR) family.</text>
</comment>
<evidence type="ECO:0000256" key="10">
    <source>
        <dbReference type="ARBA" id="ARBA00068717"/>
    </source>
</evidence>
<evidence type="ECO:0000256" key="11">
    <source>
        <dbReference type="ARBA" id="ARBA00082544"/>
    </source>
</evidence>
<dbReference type="PRINTS" id="PR00081">
    <property type="entry name" value="GDHRDH"/>
</dbReference>
<dbReference type="Gene3D" id="3.40.50.720">
    <property type="entry name" value="NAD(P)-binding Rossmann-like Domain"/>
    <property type="match status" value="1"/>
</dbReference>